<organism evidence="2 3">
    <name type="scientific">Desulfitobacterium hafniense DP7</name>
    <dbReference type="NCBI Taxonomy" id="537010"/>
    <lineage>
        <taxon>Bacteria</taxon>
        <taxon>Bacillati</taxon>
        <taxon>Bacillota</taxon>
        <taxon>Clostridia</taxon>
        <taxon>Eubacteriales</taxon>
        <taxon>Desulfitobacteriaceae</taxon>
        <taxon>Desulfitobacterium</taxon>
    </lineage>
</organism>
<gene>
    <name evidence="2" type="ORF">HMPREF0322_00986</name>
</gene>
<dbReference type="InterPro" id="IPR021451">
    <property type="entry name" value="DUF3102"/>
</dbReference>
<reference evidence="2 3" key="1">
    <citation type="submission" date="2011-08" db="EMBL/GenBank/DDBJ databases">
        <authorList>
            <person name="Weinstock G."/>
            <person name="Sodergren E."/>
            <person name="Clifton S."/>
            <person name="Fulton L."/>
            <person name="Fulton B."/>
            <person name="Courtney L."/>
            <person name="Fronick C."/>
            <person name="Harrison M."/>
            <person name="Strong C."/>
            <person name="Farmer C."/>
            <person name="Delahaunty K."/>
            <person name="Markovic C."/>
            <person name="Hall O."/>
            <person name="Minx P."/>
            <person name="Tomlinson C."/>
            <person name="Mitreva M."/>
            <person name="Hou S."/>
            <person name="Chen J."/>
            <person name="Wollam A."/>
            <person name="Pepin K.H."/>
            <person name="Johnson M."/>
            <person name="Bhonagiri V."/>
            <person name="Zhang X."/>
            <person name="Suruliraj S."/>
            <person name="Warren W."/>
            <person name="Chinwalla A."/>
            <person name="Mardis E.R."/>
            <person name="Wilson R.K."/>
        </authorList>
    </citation>
    <scope>NUCLEOTIDE SEQUENCE [LARGE SCALE GENOMIC DNA]</scope>
    <source>
        <strain evidence="2 3">DP7</strain>
    </source>
</reference>
<dbReference type="EMBL" id="AFZX01000022">
    <property type="protein sequence ID" value="EHL08344.1"/>
    <property type="molecule type" value="Genomic_DNA"/>
</dbReference>
<evidence type="ECO:0000313" key="2">
    <source>
        <dbReference type="EMBL" id="EHL08344.1"/>
    </source>
</evidence>
<evidence type="ECO:0000256" key="1">
    <source>
        <dbReference type="SAM" id="MobiDB-lite"/>
    </source>
</evidence>
<dbReference type="Proteomes" id="UP000004416">
    <property type="component" value="Unassembled WGS sequence"/>
</dbReference>
<dbReference type="Pfam" id="PF11300">
    <property type="entry name" value="DUF3102"/>
    <property type="match status" value="1"/>
</dbReference>
<accession>G9XJ60</accession>
<evidence type="ECO:0008006" key="4">
    <source>
        <dbReference type="Google" id="ProtNLM"/>
    </source>
</evidence>
<comment type="caution">
    <text evidence="2">The sequence shown here is derived from an EMBL/GenBank/DDBJ whole genome shotgun (WGS) entry which is preliminary data.</text>
</comment>
<name>G9XJ60_DESHA</name>
<dbReference type="RefSeq" id="WP_005809595.1">
    <property type="nucleotide sequence ID" value="NZ_JH414450.1"/>
</dbReference>
<sequence length="270" mass="30834">MKKTCRIRMGHNMSDILSARTPEQIASEINLIKEQSGQMLLVNAVEIGRRLTEAKELVPHGEWINWLKESVSYSRSTAARLMKTYREYGPQLASPDGEKSANVAALHHLGYMQGLILFGVPDEEREQFMADNEVEIMSVRELEQTVKERKQTPEENDQNSEARQQELARTAEPIPVITRVIKPKPVRPAESVHPDSERYDAQYAMHRDNILNNYGELLKTLVALDRTDPVKKERNRKEALKIATNMATTLKEYPPRIKTNLKIHGNTTPP</sequence>
<protein>
    <recommendedName>
        <fullName evidence="4">DUF3102 domain-containing protein</fullName>
    </recommendedName>
</protein>
<dbReference type="PATRIC" id="fig|537010.4.peg.915"/>
<proteinExistence type="predicted"/>
<evidence type="ECO:0000313" key="3">
    <source>
        <dbReference type="Proteomes" id="UP000004416"/>
    </source>
</evidence>
<dbReference type="HOGENOM" id="CLU_062996_0_0_9"/>
<dbReference type="AlphaFoldDB" id="G9XJ60"/>
<feature type="region of interest" description="Disordered" evidence="1">
    <location>
        <begin position="146"/>
        <end position="170"/>
    </location>
</feature>